<keyword evidence="3" id="KW-1185">Reference proteome</keyword>
<dbReference type="OrthoDB" id="4425192at2"/>
<dbReference type="Proteomes" id="UP000271380">
    <property type="component" value="Chromosome"/>
</dbReference>
<dbReference type="STRING" id="35755.UL82_07710"/>
<reference evidence="2 4" key="2">
    <citation type="submission" date="2018-12" db="EMBL/GenBank/DDBJ databases">
        <authorList>
            <consortium name="Pathogen Informatics"/>
        </authorList>
    </citation>
    <scope>NUCLEOTIDE SEQUENCE [LARGE SCALE GENOMIC DNA]</scope>
    <source>
        <strain evidence="2 4">NCTC949</strain>
    </source>
</reference>
<dbReference type="Proteomes" id="UP000033457">
    <property type="component" value="Chromosome"/>
</dbReference>
<dbReference type="EMBL" id="LR134377">
    <property type="protein sequence ID" value="VEH08979.1"/>
    <property type="molecule type" value="Genomic_DNA"/>
</dbReference>
<evidence type="ECO:0000313" key="2">
    <source>
        <dbReference type="EMBL" id="VEH08979.1"/>
    </source>
</evidence>
<reference evidence="1 3" key="1">
    <citation type="journal article" date="2015" name="Genome Announc.">
        <title>Complete Genome Sequence of Corynebacterium kutscheri DSM 20755, a Corynebacterial Type Strain with Remarkably Low G+C Content of Chromosomal DNA.</title>
        <authorList>
            <person name="Ruckert C."/>
            <person name="Albersmeier A."/>
            <person name="Winkler A."/>
            <person name="Tauch A."/>
        </authorList>
    </citation>
    <scope>NUCLEOTIDE SEQUENCE [LARGE SCALE GENOMIC DNA]</scope>
    <source>
        <strain evidence="1 3">DSM 20755</strain>
    </source>
</reference>
<sequence>MKHFSSIDHLNPEAVAAFVDYELTPLAEHRAKVHLVHCLECRKEVEAQRHASSVLRADVAGAVTAPTDLLAKLHKIAQSCPAGPSADDIPCQMPETLLDRIDFVARAFKRVNRGQ</sequence>
<dbReference type="HOGENOM" id="CLU_137221_2_0_11"/>
<evidence type="ECO:0000313" key="1">
    <source>
        <dbReference type="EMBL" id="AKE41703.1"/>
    </source>
</evidence>
<gene>
    <name evidence="2" type="primary">cseE</name>
    <name evidence="2" type="ORF">NCTC949_02105</name>
    <name evidence="1" type="ORF">UL82_07710</name>
</gene>
<evidence type="ECO:0000313" key="3">
    <source>
        <dbReference type="Proteomes" id="UP000033457"/>
    </source>
</evidence>
<protein>
    <submittedName>
        <fullName evidence="2">Anti-sigma factor</fullName>
    </submittedName>
</protein>
<organism evidence="1 3">
    <name type="scientific">Corynebacterium kutscheri</name>
    <dbReference type="NCBI Taxonomy" id="35755"/>
    <lineage>
        <taxon>Bacteria</taxon>
        <taxon>Bacillati</taxon>
        <taxon>Actinomycetota</taxon>
        <taxon>Actinomycetes</taxon>
        <taxon>Mycobacteriales</taxon>
        <taxon>Corynebacteriaceae</taxon>
        <taxon>Corynebacterium</taxon>
    </lineage>
</organism>
<dbReference type="KEGG" id="cku:UL82_07710"/>
<evidence type="ECO:0000313" key="4">
    <source>
        <dbReference type="Proteomes" id="UP000271380"/>
    </source>
</evidence>
<dbReference type="RefSeq" id="WP_046440104.1">
    <property type="nucleotide sequence ID" value="NZ_CP011312.1"/>
</dbReference>
<proteinExistence type="predicted"/>
<name>A0A0F6R2J8_9CORY</name>
<accession>A0A0F6R2J8</accession>
<dbReference type="AlphaFoldDB" id="A0A0F6R2J8"/>
<dbReference type="EMBL" id="CP011312">
    <property type="protein sequence ID" value="AKE41703.1"/>
    <property type="molecule type" value="Genomic_DNA"/>
</dbReference>